<evidence type="ECO:0000313" key="2">
    <source>
        <dbReference type="Proteomes" id="UP000063308"/>
    </source>
</evidence>
<gene>
    <name evidence="1" type="ORF">NK6_4734</name>
</gene>
<dbReference type="Proteomes" id="UP000063308">
    <property type="component" value="Chromosome"/>
</dbReference>
<proteinExistence type="predicted"/>
<accession>A0A0E3VUS1</accession>
<reference evidence="1 2" key="1">
    <citation type="submission" date="2014-11" db="EMBL/GenBank/DDBJ databases">
        <title>Symbiosis island explosion on the genome of extra-slow-growing strains of soybean bradyrhizobia with massive insertion sequences.</title>
        <authorList>
            <person name="Iida T."/>
            <person name="Minamisawa K."/>
        </authorList>
    </citation>
    <scope>NUCLEOTIDE SEQUENCE [LARGE SCALE GENOMIC DNA]</scope>
    <source>
        <strain evidence="1 2">NK6</strain>
    </source>
</reference>
<dbReference type="EMBL" id="AP014685">
    <property type="protein sequence ID" value="BAR57900.1"/>
    <property type="molecule type" value="Genomic_DNA"/>
</dbReference>
<organism evidence="1 2">
    <name type="scientific">Bradyrhizobium diazoefficiens</name>
    <dbReference type="NCBI Taxonomy" id="1355477"/>
    <lineage>
        <taxon>Bacteria</taxon>
        <taxon>Pseudomonadati</taxon>
        <taxon>Pseudomonadota</taxon>
        <taxon>Alphaproteobacteria</taxon>
        <taxon>Hyphomicrobiales</taxon>
        <taxon>Nitrobacteraceae</taxon>
        <taxon>Bradyrhizobium</taxon>
    </lineage>
</organism>
<dbReference type="AlphaFoldDB" id="A0A0E3VUS1"/>
<name>A0A0E3VUS1_9BRAD</name>
<evidence type="ECO:0000313" key="1">
    <source>
        <dbReference type="EMBL" id="BAR57900.1"/>
    </source>
</evidence>
<protein>
    <submittedName>
        <fullName evidence="1">Uncharacterized protein</fullName>
    </submittedName>
</protein>
<sequence>MALAADIDGSGHSTPQRQALPWLSLIQVNVRKKQNPVPQEPSSVGAIRFFVRYRTYNNW</sequence>